<keyword evidence="1" id="KW-0732">Signal</keyword>
<dbReference type="RefSeq" id="WP_187686810.1">
    <property type="nucleotide sequence ID" value="NZ_AP023396.1"/>
</dbReference>
<organism evidence="2 3">
    <name type="scientific">Nocardia wallacei</name>
    <dbReference type="NCBI Taxonomy" id="480035"/>
    <lineage>
        <taxon>Bacteria</taxon>
        <taxon>Bacillati</taxon>
        <taxon>Actinomycetota</taxon>
        <taxon>Actinomycetes</taxon>
        <taxon>Mycobacteriales</taxon>
        <taxon>Nocardiaceae</taxon>
        <taxon>Nocardia</taxon>
    </lineage>
</organism>
<dbReference type="KEGG" id="nwl:NWFMUON74_10070"/>
<dbReference type="Proteomes" id="UP000516173">
    <property type="component" value="Chromosome"/>
</dbReference>
<evidence type="ECO:0000313" key="3">
    <source>
        <dbReference type="Proteomes" id="UP000516173"/>
    </source>
</evidence>
<dbReference type="Pfam" id="PF10738">
    <property type="entry name" value="Lpp-LpqN"/>
    <property type="match status" value="1"/>
</dbReference>
<evidence type="ECO:0000313" key="2">
    <source>
        <dbReference type="EMBL" id="BCK53235.1"/>
    </source>
</evidence>
<name>A0A7G1KDV2_9NOCA</name>
<sequence>MTAPTGPEQLLTIAEYLAAAEIAAEPVAPGAEGAPVVSIGVPEGWQQMPPESFAGTYGVWAQAPEDGWADNAVVLMVRLSRPVDAETLLACGFTDARRLPEWEERDTHIGRFGGYPSAAITGTYAIAPLTLWAYNRYTLIDSDTTPYLAQLTVTTRAEHDGTDADTVVAGLTFTPAG</sequence>
<protein>
    <recommendedName>
        <fullName evidence="4">Lipoprotein LpqT</fullName>
    </recommendedName>
</protein>
<proteinExistence type="predicted"/>
<evidence type="ECO:0000256" key="1">
    <source>
        <dbReference type="ARBA" id="ARBA00022729"/>
    </source>
</evidence>
<keyword evidence="3" id="KW-1185">Reference proteome</keyword>
<gene>
    <name evidence="2" type="ORF">NWFMUON74_10070</name>
</gene>
<reference evidence="2 3" key="1">
    <citation type="submission" date="2020-08" db="EMBL/GenBank/DDBJ databases">
        <title>Genome Sequencing of Nocardia wallacei strain FMUON74 and assembly.</title>
        <authorList>
            <person name="Toyokawa M."/>
            <person name="Uesaka K."/>
        </authorList>
    </citation>
    <scope>NUCLEOTIDE SEQUENCE [LARGE SCALE GENOMIC DNA]</scope>
    <source>
        <strain evidence="2 3">FMUON74</strain>
    </source>
</reference>
<dbReference type="GeneID" id="80345617"/>
<dbReference type="InterPro" id="IPR019674">
    <property type="entry name" value="Lipoprotein_LpqN/LpqT-like"/>
</dbReference>
<dbReference type="Gene3D" id="3.40.1000.10">
    <property type="entry name" value="Mog1/PsbP, alpha/beta/alpha sandwich"/>
    <property type="match status" value="1"/>
</dbReference>
<dbReference type="AlphaFoldDB" id="A0A7G1KDV2"/>
<accession>A0A7G1KDV2</accession>
<evidence type="ECO:0008006" key="4">
    <source>
        <dbReference type="Google" id="ProtNLM"/>
    </source>
</evidence>
<dbReference type="EMBL" id="AP023396">
    <property type="protein sequence ID" value="BCK53235.1"/>
    <property type="molecule type" value="Genomic_DNA"/>
</dbReference>